<accession>A0ABD1PRH4</accession>
<dbReference type="InterPro" id="IPR017451">
    <property type="entry name" value="F-box-assoc_interact_dom"/>
</dbReference>
<organism evidence="2 3">
    <name type="scientific">Abeliophyllum distichum</name>
    <dbReference type="NCBI Taxonomy" id="126358"/>
    <lineage>
        <taxon>Eukaryota</taxon>
        <taxon>Viridiplantae</taxon>
        <taxon>Streptophyta</taxon>
        <taxon>Embryophyta</taxon>
        <taxon>Tracheophyta</taxon>
        <taxon>Spermatophyta</taxon>
        <taxon>Magnoliopsida</taxon>
        <taxon>eudicotyledons</taxon>
        <taxon>Gunneridae</taxon>
        <taxon>Pentapetalae</taxon>
        <taxon>asterids</taxon>
        <taxon>lamiids</taxon>
        <taxon>Lamiales</taxon>
        <taxon>Oleaceae</taxon>
        <taxon>Forsythieae</taxon>
        <taxon>Abeliophyllum</taxon>
    </lineage>
</organism>
<sequence length="186" mass="21434">MSSIGVLVNGRLHWMSQWGKYNRHRDRIIVSFDLSDDSFRKILKPDSEALRSWMSSYVDVLGGCLCAFVPLPPGNGAIDIWVMKEYGMQVSLVKEYTIGPNYSPRYIDLEFRKSYSIWRNNLSGKLVKIPYGKILLEYKGGSLVSYNPDSGMFKNLTFQVMPVKQLKQNNQKNPKRKEKEKEREGG</sequence>
<evidence type="ECO:0000313" key="2">
    <source>
        <dbReference type="EMBL" id="KAL2466520.1"/>
    </source>
</evidence>
<dbReference type="EMBL" id="JBFOLK010000013">
    <property type="protein sequence ID" value="KAL2466520.1"/>
    <property type="molecule type" value="Genomic_DNA"/>
</dbReference>
<gene>
    <name evidence="2" type="ORF">Adt_42371</name>
</gene>
<reference evidence="3" key="1">
    <citation type="submission" date="2024-07" db="EMBL/GenBank/DDBJ databases">
        <title>Two chromosome-level genome assemblies of Korean endemic species Abeliophyllum distichum and Forsythia ovata (Oleaceae).</title>
        <authorList>
            <person name="Jang H."/>
        </authorList>
    </citation>
    <scope>NUCLEOTIDE SEQUENCE [LARGE SCALE GENOMIC DNA]</scope>
</reference>
<comment type="caution">
    <text evidence="2">The sequence shown here is derived from an EMBL/GenBank/DDBJ whole genome shotgun (WGS) entry which is preliminary data.</text>
</comment>
<protein>
    <submittedName>
        <fullName evidence="2">F-box protein</fullName>
    </submittedName>
</protein>
<evidence type="ECO:0000313" key="3">
    <source>
        <dbReference type="Proteomes" id="UP001604336"/>
    </source>
</evidence>
<dbReference type="AlphaFoldDB" id="A0ABD1PRH4"/>
<dbReference type="NCBIfam" id="TIGR01640">
    <property type="entry name" value="F_box_assoc_1"/>
    <property type="match status" value="1"/>
</dbReference>
<keyword evidence="3" id="KW-1185">Reference proteome</keyword>
<feature type="compositionally biased region" description="Basic and acidic residues" evidence="1">
    <location>
        <begin position="177"/>
        <end position="186"/>
    </location>
</feature>
<proteinExistence type="predicted"/>
<dbReference type="Proteomes" id="UP001604336">
    <property type="component" value="Unassembled WGS sequence"/>
</dbReference>
<evidence type="ECO:0000256" key="1">
    <source>
        <dbReference type="SAM" id="MobiDB-lite"/>
    </source>
</evidence>
<name>A0ABD1PRH4_9LAMI</name>
<feature type="region of interest" description="Disordered" evidence="1">
    <location>
        <begin position="167"/>
        <end position="186"/>
    </location>
</feature>